<accession>A0A6A0ADU0</accession>
<feature type="region of interest" description="Disordered" evidence="1">
    <location>
        <begin position="51"/>
        <end position="196"/>
    </location>
</feature>
<evidence type="ECO:0000256" key="1">
    <source>
        <dbReference type="SAM" id="MobiDB-lite"/>
    </source>
</evidence>
<sequence length="366" mass="37209">MFRMCLTSNAARKAASQVQAQAQLAAAASLAAGRSCSTNHLAGLQQQQGISAPALFPSPPPTHPVDSSSSFPAPPAQTLSTPGHTPGCTPSAPAAAAGLGGSGQGVNGRQAQQELLQATGQGHSTASPGTLEQGQGQEQQPLSEQALPHAKAQRQGQGEQGQGGAPQRQLSCVPEQGPALASSLASQHSTGLPHQYTGQELSGLPCWTSGSHLSTAFSRQSATLASNIFPDAGSPPCDPSFAGGLRISGTRRASLDCVPESPMMLGSASLRPQSMLAVKLRQLHHKAAVAAAAAAVVDGGMTSQEGANGLPAPMGVGTGQLPTVADLLDEDEMHEVLDVEALLEAYFMMAESTLATLRNIGGQLSW</sequence>
<evidence type="ECO:0000313" key="2">
    <source>
        <dbReference type="EMBL" id="GFH30264.1"/>
    </source>
</evidence>
<dbReference type="AlphaFoldDB" id="A0A6A0ADU0"/>
<feature type="compositionally biased region" description="Polar residues" evidence="1">
    <location>
        <begin position="112"/>
        <end position="130"/>
    </location>
</feature>
<dbReference type="Proteomes" id="UP000485058">
    <property type="component" value="Unassembled WGS sequence"/>
</dbReference>
<organism evidence="2 3">
    <name type="scientific">Haematococcus lacustris</name>
    <name type="common">Green alga</name>
    <name type="synonym">Haematococcus pluvialis</name>
    <dbReference type="NCBI Taxonomy" id="44745"/>
    <lineage>
        <taxon>Eukaryota</taxon>
        <taxon>Viridiplantae</taxon>
        <taxon>Chlorophyta</taxon>
        <taxon>core chlorophytes</taxon>
        <taxon>Chlorophyceae</taxon>
        <taxon>CS clade</taxon>
        <taxon>Chlamydomonadales</taxon>
        <taxon>Haematococcaceae</taxon>
        <taxon>Haematococcus</taxon>
    </lineage>
</organism>
<name>A0A6A0ADU0_HAELA</name>
<evidence type="ECO:0000313" key="3">
    <source>
        <dbReference type="Proteomes" id="UP000485058"/>
    </source>
</evidence>
<feature type="compositionally biased region" description="Polar residues" evidence="1">
    <location>
        <begin position="183"/>
        <end position="196"/>
    </location>
</feature>
<comment type="caution">
    <text evidence="2">The sequence shown here is derived from an EMBL/GenBank/DDBJ whole genome shotgun (WGS) entry which is preliminary data.</text>
</comment>
<protein>
    <submittedName>
        <fullName evidence="2">Uncharacterized protein</fullName>
    </submittedName>
</protein>
<proteinExistence type="predicted"/>
<keyword evidence="3" id="KW-1185">Reference proteome</keyword>
<reference evidence="2 3" key="1">
    <citation type="submission" date="2020-02" db="EMBL/GenBank/DDBJ databases">
        <title>Draft genome sequence of Haematococcus lacustris strain NIES-144.</title>
        <authorList>
            <person name="Morimoto D."/>
            <person name="Nakagawa S."/>
            <person name="Yoshida T."/>
            <person name="Sawayama S."/>
        </authorList>
    </citation>
    <scope>NUCLEOTIDE SEQUENCE [LARGE SCALE GENOMIC DNA]</scope>
    <source>
        <strain evidence="2 3">NIES-144</strain>
    </source>
</reference>
<dbReference type="EMBL" id="BLLF01004799">
    <property type="protein sequence ID" value="GFH30264.1"/>
    <property type="molecule type" value="Genomic_DNA"/>
</dbReference>
<gene>
    <name evidence="2" type="ORF">HaLaN_29082</name>
</gene>
<feature type="compositionally biased region" description="Polar residues" evidence="1">
    <location>
        <begin position="65"/>
        <end position="83"/>
    </location>
</feature>